<name>A0A401G6Y0_9APHY</name>
<comment type="catalytic activity">
    <reaction evidence="7">
        <text>L-alpha-aminoacyl-L-lysine(out) = L-alpha-aminoacyl-L-lysine(in)</text>
        <dbReference type="Rhea" id="RHEA:79383"/>
        <dbReference type="ChEBI" id="CHEBI:229966"/>
    </reaction>
</comment>
<comment type="caution">
    <text evidence="21">The sequence shown here is derived from an EMBL/GenBank/DDBJ whole genome shotgun (WGS) entry which is preliminary data.</text>
</comment>
<feature type="transmembrane region" description="Helical" evidence="20">
    <location>
        <begin position="135"/>
        <end position="159"/>
    </location>
</feature>
<comment type="subunit">
    <text evidence="18">Homodimer. Interacts with lysosomal protein GLMP (via lumenal domain); the interaction starts while both proteins are still in the endoplasmic reticulum and is required for stabilization of MFSD1 in lysosomes but has no direct effect on its targeting to lysosomes or transporter activity.</text>
</comment>
<evidence type="ECO:0000313" key="21">
    <source>
        <dbReference type="EMBL" id="GBE77907.1"/>
    </source>
</evidence>
<protein>
    <recommendedName>
        <fullName evidence="15">Lysosomal dipeptide transporter MFSD1</fullName>
    </recommendedName>
    <alternativeName>
        <fullName evidence="16">Major facilitator superfamily domain-containing protein 1</fullName>
    </alternativeName>
</protein>
<keyword evidence="20" id="KW-0812">Transmembrane</keyword>
<dbReference type="Proteomes" id="UP000287166">
    <property type="component" value="Unassembled WGS sequence"/>
</dbReference>
<reference evidence="21 22" key="1">
    <citation type="journal article" date="2018" name="Sci. Rep.">
        <title>Genome sequence of the cauliflower mushroom Sparassis crispa (Hanabiratake) and its association with beneficial usage.</title>
        <authorList>
            <person name="Kiyama R."/>
            <person name="Furutani Y."/>
            <person name="Kawaguchi K."/>
            <person name="Nakanishi T."/>
        </authorList>
    </citation>
    <scope>NUCLEOTIDE SEQUENCE [LARGE SCALE GENOMIC DNA]</scope>
</reference>
<comment type="catalytic activity">
    <reaction evidence="11">
        <text>L-arginyl-glycine(out) = L-arginyl-glycine(in)</text>
        <dbReference type="Rhea" id="RHEA:79391"/>
        <dbReference type="ChEBI" id="CHEBI:229955"/>
    </reaction>
</comment>
<evidence type="ECO:0000256" key="8">
    <source>
        <dbReference type="ARBA" id="ARBA00044898"/>
    </source>
</evidence>
<evidence type="ECO:0000256" key="9">
    <source>
        <dbReference type="ARBA" id="ARBA00044899"/>
    </source>
</evidence>
<comment type="catalytic activity">
    <reaction evidence="9">
        <text>L-arginyl-L-alpha-amino acid(out) = L-arginyl-L-alpha-amino acid(in)</text>
        <dbReference type="Rhea" id="RHEA:79371"/>
        <dbReference type="ChEBI" id="CHEBI:84315"/>
    </reaction>
</comment>
<comment type="catalytic activity">
    <reaction evidence="13">
        <text>L-alanyl-L-lysine(out) = L-alanyl-L-lysine(in)</text>
        <dbReference type="Rhea" id="RHEA:79415"/>
        <dbReference type="ChEBI" id="CHEBI:192470"/>
    </reaction>
</comment>
<dbReference type="GO" id="GO:0016020">
    <property type="term" value="C:membrane"/>
    <property type="evidence" value="ECO:0007669"/>
    <property type="project" value="UniProtKB-SubCell"/>
</dbReference>
<evidence type="ECO:0000256" key="15">
    <source>
        <dbReference type="ARBA" id="ARBA00044985"/>
    </source>
</evidence>
<comment type="catalytic activity">
    <reaction evidence="5">
        <text>L-alpha-aminoacyl-L-histidine(out) = L-alpha-aminoacyl-L-histidine(in)</text>
        <dbReference type="Rhea" id="RHEA:79375"/>
        <dbReference type="ChEBI" id="CHEBI:229967"/>
    </reaction>
</comment>
<dbReference type="Pfam" id="PF07690">
    <property type="entry name" value="MFS_1"/>
    <property type="match status" value="1"/>
</dbReference>
<evidence type="ECO:0000256" key="16">
    <source>
        <dbReference type="ARBA" id="ARBA00045018"/>
    </source>
</evidence>
<evidence type="ECO:0000256" key="14">
    <source>
        <dbReference type="ARBA" id="ARBA00044924"/>
    </source>
</evidence>
<evidence type="ECO:0000256" key="18">
    <source>
        <dbReference type="ARBA" id="ARBA00046376"/>
    </source>
</evidence>
<feature type="transmembrane region" description="Helical" evidence="20">
    <location>
        <begin position="345"/>
        <end position="366"/>
    </location>
</feature>
<comment type="catalytic activity">
    <reaction evidence="4">
        <text>L-alpha-aminoacyl-L-arginine(out) = L-alpha-aminoacyl-L-arginine(in)</text>
        <dbReference type="Rhea" id="RHEA:79367"/>
        <dbReference type="ChEBI" id="CHEBI:229968"/>
    </reaction>
</comment>
<comment type="catalytic activity">
    <reaction evidence="12">
        <text>L-histidyl-L-alpha-amino acid(out) = L-histidyl-L-alpha-amino acid(in)</text>
        <dbReference type="Rhea" id="RHEA:79379"/>
        <dbReference type="ChEBI" id="CHEBI:229964"/>
    </reaction>
</comment>
<comment type="subcellular location">
    <subcellularLocation>
        <location evidence="1">Membrane</location>
        <topology evidence="1">Multi-pass membrane protein</topology>
    </subcellularLocation>
</comment>
<evidence type="ECO:0000256" key="12">
    <source>
        <dbReference type="ARBA" id="ARBA00044912"/>
    </source>
</evidence>
<dbReference type="AlphaFoldDB" id="A0A401G6Y0"/>
<feature type="transmembrane region" description="Helical" evidence="20">
    <location>
        <begin position="34"/>
        <end position="55"/>
    </location>
</feature>
<comment type="catalytic activity">
    <reaction evidence="2">
        <text>L-lysyl-L-alanine(out) = L-lysyl-L-alanine(in)</text>
        <dbReference type="Rhea" id="RHEA:79399"/>
        <dbReference type="ChEBI" id="CHEBI:229954"/>
    </reaction>
</comment>
<dbReference type="PANTHER" id="PTHR23512">
    <property type="entry name" value="MAJOR FACILITATOR SUPERFAMILY DOMAIN-CONTAINING PROTEIN 1"/>
    <property type="match status" value="1"/>
</dbReference>
<comment type="catalytic activity">
    <reaction evidence="10">
        <text>L-lysyl-L-lysine(out) = L-lysyl-L-lysine(in)</text>
        <dbReference type="Rhea" id="RHEA:79403"/>
        <dbReference type="ChEBI" id="CHEBI:229956"/>
    </reaction>
</comment>
<evidence type="ECO:0000256" key="1">
    <source>
        <dbReference type="ARBA" id="ARBA00004141"/>
    </source>
</evidence>
<dbReference type="PANTHER" id="PTHR23512:SF12">
    <property type="entry name" value="TRANSPORTER, PUTATIVE (AFU_ORTHOLOGUE AFUA_4G00260)-RELATED"/>
    <property type="match status" value="1"/>
</dbReference>
<dbReference type="EMBL" id="BFAD01000001">
    <property type="protein sequence ID" value="GBE77907.1"/>
    <property type="molecule type" value="Genomic_DNA"/>
</dbReference>
<sequence length="627" mass="68501">MHSTRDHHDSAEADPLLVEAPEQEYEPPFPVRAFIVRALALLCACSLSVGSHYAQYILGPLKSRLSREMGTDNTEFSLLISAFSLNSTWTPLVGGILAGRLGTTYTSILATGVIFLGQTLLLIGNLASSVRLMTFGLFVFGLGVSPLAVVQETIIVRFFRSHGLGVSLALGLVAGKGASFIAARTSYPLSERFGPHAPFYMSTLLTAVSFAVNLVYLFASNWLVRGANAELEPSELRVEALRRKQAGAVESLSEAEALKKVAEKRKVSIRDMSKLGDVFWAYIGLNVLCGAIWAPFAHLAANIIERRFAMTELDASTTASYALSGSVILYPMTGCIVDHVKKRGIVVQLLMISSALTLLCYLWLALPPQWTKTPDPAIASFAIGHGFSPLLLVVIVLQLVPHKYISTTLGAHKALEQTGFVIFQTLAGVMLDLNKKKAVESAASDHGHDVQYLLNAFLVVNLAQLAGIFGLAHLERRQKEAAFRRANALLPPDVHSSDEEEAHDWLKVTDENRCRRGSRVSRSRSRGSIFGQRSDPPTSSSEQVVPLRRDPSLPPSHHRLSRSPIKSYSNGPVRAVRTKVEVRRGQICSVLCGVLICFAWVLFLSTAWLRLRSKEERASTTGFPTTS</sequence>
<keyword evidence="20" id="KW-0472">Membrane</keyword>
<evidence type="ECO:0000256" key="6">
    <source>
        <dbReference type="ARBA" id="ARBA00044891"/>
    </source>
</evidence>
<feature type="transmembrane region" description="Helical" evidence="20">
    <location>
        <begin position="76"/>
        <end position="98"/>
    </location>
</feature>
<evidence type="ECO:0000256" key="7">
    <source>
        <dbReference type="ARBA" id="ARBA00044893"/>
    </source>
</evidence>
<keyword evidence="22" id="KW-1185">Reference proteome</keyword>
<dbReference type="GO" id="GO:0022857">
    <property type="term" value="F:transmembrane transporter activity"/>
    <property type="evidence" value="ECO:0007669"/>
    <property type="project" value="InterPro"/>
</dbReference>
<feature type="transmembrane region" description="Helical" evidence="20">
    <location>
        <begin position="165"/>
        <end position="187"/>
    </location>
</feature>
<evidence type="ECO:0000256" key="20">
    <source>
        <dbReference type="SAM" id="Phobius"/>
    </source>
</evidence>
<keyword evidence="20" id="KW-1133">Transmembrane helix</keyword>
<comment type="catalytic activity">
    <reaction evidence="3">
        <text>L-histidyl-glycine(out) = L-histidyl-glycine(in)</text>
        <dbReference type="Rhea" id="RHEA:79395"/>
        <dbReference type="ChEBI" id="CHEBI:229957"/>
    </reaction>
</comment>
<feature type="compositionally biased region" description="Basic residues" evidence="19">
    <location>
        <begin position="516"/>
        <end position="525"/>
    </location>
</feature>
<dbReference type="Gene3D" id="1.20.1250.20">
    <property type="entry name" value="MFS general substrate transporter like domains"/>
    <property type="match status" value="1"/>
</dbReference>
<comment type="function">
    <text evidence="17">Lysosomal dipeptide uniporter that selectively exports lysine, arginine or histidine-containing dipeptides with a net positive charge from the lysosome lumen into the cytosol. Could play a role in a specific type of protein O-glycosylation indirectly regulating macrophages migration and tissue invasion. Also essential for liver homeostasis.</text>
</comment>
<evidence type="ECO:0000313" key="22">
    <source>
        <dbReference type="Proteomes" id="UP000287166"/>
    </source>
</evidence>
<dbReference type="RefSeq" id="XP_027608820.1">
    <property type="nucleotide sequence ID" value="XM_027753019.1"/>
</dbReference>
<dbReference type="InterPro" id="IPR011701">
    <property type="entry name" value="MFS"/>
</dbReference>
<accession>A0A401G6Y0</accession>
<dbReference type="GeneID" id="38774824"/>
<proteinExistence type="predicted"/>
<feature type="transmembrane region" description="Helical" evidence="20">
    <location>
        <begin position="199"/>
        <end position="219"/>
    </location>
</feature>
<dbReference type="InterPro" id="IPR036259">
    <property type="entry name" value="MFS_trans_sf"/>
</dbReference>
<feature type="transmembrane region" description="Helical" evidence="20">
    <location>
        <begin position="313"/>
        <end position="333"/>
    </location>
</feature>
<feature type="transmembrane region" description="Helical" evidence="20">
    <location>
        <begin position="279"/>
        <end position="301"/>
    </location>
</feature>
<organism evidence="21 22">
    <name type="scientific">Sparassis crispa</name>
    <dbReference type="NCBI Taxonomy" id="139825"/>
    <lineage>
        <taxon>Eukaryota</taxon>
        <taxon>Fungi</taxon>
        <taxon>Dikarya</taxon>
        <taxon>Basidiomycota</taxon>
        <taxon>Agaricomycotina</taxon>
        <taxon>Agaricomycetes</taxon>
        <taxon>Polyporales</taxon>
        <taxon>Sparassidaceae</taxon>
        <taxon>Sparassis</taxon>
    </lineage>
</organism>
<evidence type="ECO:0000256" key="5">
    <source>
        <dbReference type="ARBA" id="ARBA00044884"/>
    </source>
</evidence>
<evidence type="ECO:0000256" key="11">
    <source>
        <dbReference type="ARBA" id="ARBA00044903"/>
    </source>
</evidence>
<feature type="transmembrane region" description="Helical" evidence="20">
    <location>
        <begin position="104"/>
        <end position="123"/>
    </location>
</feature>
<dbReference type="InterPro" id="IPR052187">
    <property type="entry name" value="MFSD1"/>
</dbReference>
<evidence type="ECO:0000256" key="4">
    <source>
        <dbReference type="ARBA" id="ARBA00044881"/>
    </source>
</evidence>
<comment type="catalytic activity">
    <reaction evidence="8">
        <text>L-aspartyl-L-lysine(out) = L-aspartyl-L-lysine(in)</text>
        <dbReference type="Rhea" id="RHEA:79411"/>
        <dbReference type="ChEBI" id="CHEBI:229953"/>
    </reaction>
</comment>
<evidence type="ECO:0000256" key="17">
    <source>
        <dbReference type="ARBA" id="ARBA00045709"/>
    </source>
</evidence>
<feature type="transmembrane region" description="Helical" evidence="20">
    <location>
        <begin position="587"/>
        <end position="609"/>
    </location>
</feature>
<feature type="transmembrane region" description="Helical" evidence="20">
    <location>
        <begin position="378"/>
        <end position="400"/>
    </location>
</feature>
<dbReference type="STRING" id="139825.A0A401G6Y0"/>
<evidence type="ECO:0000256" key="10">
    <source>
        <dbReference type="ARBA" id="ARBA00044900"/>
    </source>
</evidence>
<comment type="catalytic activity">
    <reaction evidence="6">
        <text>L-lysyl-L-alpha-amino acid(out) = L-lysyl-L-alpha-amino acid(in)</text>
        <dbReference type="Rhea" id="RHEA:79387"/>
        <dbReference type="ChEBI" id="CHEBI:229965"/>
    </reaction>
</comment>
<feature type="region of interest" description="Disordered" evidence="19">
    <location>
        <begin position="516"/>
        <end position="568"/>
    </location>
</feature>
<comment type="catalytic activity">
    <reaction evidence="14">
        <text>L-lysyl-glycine(out) = L-lysyl-glycine(in)</text>
        <dbReference type="Rhea" id="RHEA:79407"/>
        <dbReference type="ChEBI" id="CHEBI:191202"/>
    </reaction>
</comment>
<dbReference type="InParanoid" id="A0A401G6Y0"/>
<gene>
    <name evidence="21" type="ORF">SCP_0107890</name>
</gene>
<evidence type="ECO:0000256" key="13">
    <source>
        <dbReference type="ARBA" id="ARBA00044919"/>
    </source>
</evidence>
<dbReference type="OrthoDB" id="10255148at2759"/>
<evidence type="ECO:0000256" key="2">
    <source>
        <dbReference type="ARBA" id="ARBA00044876"/>
    </source>
</evidence>
<evidence type="ECO:0000256" key="3">
    <source>
        <dbReference type="ARBA" id="ARBA00044878"/>
    </source>
</evidence>
<evidence type="ECO:0000256" key="19">
    <source>
        <dbReference type="SAM" id="MobiDB-lite"/>
    </source>
</evidence>
<dbReference type="SUPFAM" id="SSF103473">
    <property type="entry name" value="MFS general substrate transporter"/>
    <property type="match status" value="1"/>
</dbReference>